<name>A0AA48HSC1_9ALTE</name>
<keyword evidence="1" id="KW-0472">Membrane</keyword>
<feature type="domain" description="DUF155" evidence="2">
    <location>
        <begin position="49"/>
        <end position="217"/>
    </location>
</feature>
<dbReference type="InterPro" id="IPR051624">
    <property type="entry name" value="RMD1/Sad1-interacting"/>
</dbReference>
<keyword evidence="4" id="KW-1185">Reference proteome</keyword>
<dbReference type="Proteomes" id="UP001333710">
    <property type="component" value="Chromosome"/>
</dbReference>
<reference evidence="3" key="1">
    <citation type="submission" date="2023-01" db="EMBL/GenBank/DDBJ databases">
        <title>Complete genome sequence of Planctobacterium marinum strain Dej080120_11.</title>
        <authorList>
            <person name="Ueki S."/>
            <person name="Maruyama F."/>
        </authorList>
    </citation>
    <scope>NUCLEOTIDE SEQUENCE</scope>
    <source>
        <strain evidence="3">Dej080120_11</strain>
    </source>
</reference>
<feature type="transmembrane region" description="Helical" evidence="1">
    <location>
        <begin position="241"/>
        <end position="259"/>
    </location>
</feature>
<dbReference type="KEGG" id="pmaw:MACH26_26000"/>
<dbReference type="PANTHER" id="PTHR16255">
    <property type="entry name" value="REQUIRED FOR MEIOTIC NUCLEAR DIVISION PROTEIN 1 HOMOLOG"/>
    <property type="match status" value="1"/>
</dbReference>
<gene>
    <name evidence="3" type="ORF">MACH26_26000</name>
</gene>
<sequence>MQNKRQNVSTKLVGFNIDLIGLKAKLHKNHLVQQYRDAMYVAFSEGMAFVFDYGVISTWSLTDEEKSQLLDKVLTCTKQNSENHDWETMPYRIQAGSSLSIRDDQIRLPDNDMFTLLAVSHALAQSEKLEQFESLAEKTIGEHAHLSATLAKTGKIPLSRKALARARGSLFQTRSDIVLRYNLLDTPEFFWEYPEHESNYLQISRYLELQPRVELLNLKLATINELLEMLAAEQNHKHSAFLEWIIIYLIAVDIILYFGH</sequence>
<dbReference type="RefSeq" id="WP_338293070.1">
    <property type="nucleotide sequence ID" value="NZ_AP027272.1"/>
</dbReference>
<dbReference type="InterPro" id="IPR003734">
    <property type="entry name" value="DUF155"/>
</dbReference>
<dbReference type="PANTHER" id="PTHR16255:SF1">
    <property type="entry name" value="REQUIRED FOR MEIOTIC NUCLEAR DIVISION PROTEIN 1 HOMOLOG"/>
    <property type="match status" value="1"/>
</dbReference>
<evidence type="ECO:0000313" key="4">
    <source>
        <dbReference type="Proteomes" id="UP001333710"/>
    </source>
</evidence>
<dbReference type="EMBL" id="AP027272">
    <property type="protein sequence ID" value="BDX07079.1"/>
    <property type="molecule type" value="Genomic_DNA"/>
</dbReference>
<evidence type="ECO:0000313" key="3">
    <source>
        <dbReference type="EMBL" id="BDX07079.1"/>
    </source>
</evidence>
<evidence type="ECO:0000256" key="1">
    <source>
        <dbReference type="SAM" id="Phobius"/>
    </source>
</evidence>
<keyword evidence="1" id="KW-0812">Transmembrane</keyword>
<keyword evidence="1" id="KW-1133">Transmembrane helix</keyword>
<dbReference type="Pfam" id="PF02582">
    <property type="entry name" value="DUF155"/>
    <property type="match status" value="1"/>
</dbReference>
<accession>A0AA48HSC1</accession>
<proteinExistence type="predicted"/>
<dbReference type="AlphaFoldDB" id="A0AA48HSC1"/>
<protein>
    <recommendedName>
        <fullName evidence="2">DUF155 domain-containing protein</fullName>
    </recommendedName>
</protein>
<evidence type="ECO:0000259" key="2">
    <source>
        <dbReference type="Pfam" id="PF02582"/>
    </source>
</evidence>
<organism evidence="3 4">
    <name type="scientific">Planctobacterium marinum</name>
    <dbReference type="NCBI Taxonomy" id="1631968"/>
    <lineage>
        <taxon>Bacteria</taxon>
        <taxon>Pseudomonadati</taxon>
        <taxon>Pseudomonadota</taxon>
        <taxon>Gammaproteobacteria</taxon>
        <taxon>Alteromonadales</taxon>
        <taxon>Alteromonadaceae</taxon>
        <taxon>Planctobacterium</taxon>
    </lineage>
</organism>